<keyword evidence="3" id="KW-1185">Reference proteome</keyword>
<dbReference type="AlphaFoldDB" id="A0A370FJ65"/>
<dbReference type="Proteomes" id="UP000255265">
    <property type="component" value="Unassembled WGS sequence"/>
</dbReference>
<proteinExistence type="predicted"/>
<protein>
    <submittedName>
        <fullName evidence="2">Uncharacterized protein DUF3380</fullName>
    </submittedName>
</protein>
<dbReference type="InterPro" id="IPR024408">
    <property type="entry name" value="Muramidase"/>
</dbReference>
<gene>
    <name evidence="2" type="ORF">DFR41_104225</name>
</gene>
<dbReference type="Pfam" id="PF11860">
    <property type="entry name" value="Muramidase"/>
    <property type="match status" value="1"/>
</dbReference>
<evidence type="ECO:0000259" key="1">
    <source>
        <dbReference type="Pfam" id="PF11860"/>
    </source>
</evidence>
<sequence length="186" mass="20353">MKPVLTPADFARAAATLGCEIAAIQAVCQVEAPRGGFLPDGRPVILFERHQFSRRTGRAYDASYPDISSPKPGGYIGGAAEHDRLARAAALDRPMALQSASWGRFQIMGFNYEACGFSSLQSFINAMYRSEGDQLDAFVEFIASEGLADELREHRWADFARRYNGPEYAANRYDTKLAAAYAAAKG</sequence>
<feature type="domain" description="N-acetylmuramidase" evidence="1">
    <location>
        <begin position="21"/>
        <end position="184"/>
    </location>
</feature>
<dbReference type="EMBL" id="QQAV01000004">
    <property type="protein sequence ID" value="RDI25169.1"/>
    <property type="molecule type" value="Genomic_DNA"/>
</dbReference>
<organism evidence="2 3">
    <name type="scientific">Pseudacidovorax intermedius</name>
    <dbReference type="NCBI Taxonomy" id="433924"/>
    <lineage>
        <taxon>Bacteria</taxon>
        <taxon>Pseudomonadati</taxon>
        <taxon>Pseudomonadota</taxon>
        <taxon>Betaproteobacteria</taxon>
        <taxon>Burkholderiales</taxon>
        <taxon>Comamonadaceae</taxon>
        <taxon>Pseudacidovorax</taxon>
    </lineage>
</organism>
<name>A0A370FJ65_9BURK</name>
<reference evidence="2 3" key="1">
    <citation type="submission" date="2018-07" db="EMBL/GenBank/DDBJ databases">
        <title>Genomic Encyclopedia of Type Strains, Phase IV (KMG-IV): sequencing the most valuable type-strain genomes for metagenomic binning, comparative biology and taxonomic classification.</title>
        <authorList>
            <person name="Goeker M."/>
        </authorList>
    </citation>
    <scope>NUCLEOTIDE SEQUENCE [LARGE SCALE GENOMIC DNA]</scope>
    <source>
        <strain evidence="2 3">DSM 21352</strain>
    </source>
</reference>
<accession>A0A370FJ65</accession>
<evidence type="ECO:0000313" key="3">
    <source>
        <dbReference type="Proteomes" id="UP000255265"/>
    </source>
</evidence>
<evidence type="ECO:0000313" key="2">
    <source>
        <dbReference type="EMBL" id="RDI25169.1"/>
    </source>
</evidence>
<dbReference type="RefSeq" id="WP_114803006.1">
    <property type="nucleotide sequence ID" value="NZ_QQAV01000004.1"/>
</dbReference>
<dbReference type="OrthoDB" id="1523598at2"/>
<comment type="caution">
    <text evidence="2">The sequence shown here is derived from an EMBL/GenBank/DDBJ whole genome shotgun (WGS) entry which is preliminary data.</text>
</comment>